<comment type="caution">
    <text evidence="13">Lacks conserved residue(s) required for the propagation of feature annotation.</text>
</comment>
<dbReference type="OrthoDB" id="9810297at2"/>
<evidence type="ECO:0000256" key="7">
    <source>
        <dbReference type="ARBA" id="ARBA00022679"/>
    </source>
</evidence>
<keyword evidence="7 13" id="KW-0808">Transferase</keyword>
<dbReference type="InterPro" id="IPR006027">
    <property type="entry name" value="NusB_RsmB_TIM44"/>
</dbReference>
<keyword evidence="4" id="KW-0963">Cytoplasm</keyword>
<evidence type="ECO:0000256" key="3">
    <source>
        <dbReference type="ARBA" id="ARBA00012140"/>
    </source>
</evidence>
<dbReference type="PROSITE" id="PS51686">
    <property type="entry name" value="SAM_MT_RSMB_NOP"/>
    <property type="match status" value="1"/>
</dbReference>
<dbReference type="Pfam" id="PF01189">
    <property type="entry name" value="Methyltr_RsmB-F"/>
    <property type="match status" value="1"/>
</dbReference>
<evidence type="ECO:0000256" key="11">
    <source>
        <dbReference type="ARBA" id="ARBA00031088"/>
    </source>
</evidence>
<dbReference type="KEGG" id="salq:SYNTR_1021"/>
<evidence type="ECO:0000256" key="10">
    <source>
        <dbReference type="ARBA" id="ARBA00030399"/>
    </source>
</evidence>
<dbReference type="InterPro" id="IPR035926">
    <property type="entry name" value="NusB-like_sf"/>
</dbReference>
<evidence type="ECO:0000259" key="14">
    <source>
        <dbReference type="PROSITE" id="PS51686"/>
    </source>
</evidence>
<feature type="binding site" evidence="13">
    <location>
        <position position="293"/>
    </location>
    <ligand>
        <name>S-adenosyl-L-methionine</name>
        <dbReference type="ChEBI" id="CHEBI:59789"/>
    </ligand>
</feature>
<name>A0A6I6DI78_9FIRM</name>
<comment type="catalytic activity">
    <reaction evidence="12">
        <text>cytidine(967) in 16S rRNA + S-adenosyl-L-methionine = 5-methylcytidine(967) in 16S rRNA + S-adenosyl-L-homocysteine + H(+)</text>
        <dbReference type="Rhea" id="RHEA:42748"/>
        <dbReference type="Rhea" id="RHEA-COMP:10219"/>
        <dbReference type="Rhea" id="RHEA-COMP:10220"/>
        <dbReference type="ChEBI" id="CHEBI:15378"/>
        <dbReference type="ChEBI" id="CHEBI:57856"/>
        <dbReference type="ChEBI" id="CHEBI:59789"/>
        <dbReference type="ChEBI" id="CHEBI:74483"/>
        <dbReference type="ChEBI" id="CHEBI:82748"/>
        <dbReference type="EC" id="2.1.1.176"/>
    </reaction>
</comment>
<gene>
    <name evidence="15" type="ORF">SYNTR_1021</name>
</gene>
<evidence type="ECO:0000313" key="15">
    <source>
        <dbReference type="EMBL" id="QGT99614.1"/>
    </source>
</evidence>
<evidence type="ECO:0000256" key="2">
    <source>
        <dbReference type="ARBA" id="ARBA00004496"/>
    </source>
</evidence>
<accession>A0A6I6DI78</accession>
<dbReference type="Gene3D" id="3.40.50.150">
    <property type="entry name" value="Vaccinia Virus protein VP39"/>
    <property type="match status" value="1"/>
</dbReference>
<evidence type="ECO:0000256" key="5">
    <source>
        <dbReference type="ARBA" id="ARBA00022552"/>
    </source>
</evidence>
<keyword evidence="16" id="KW-1185">Reference proteome</keyword>
<feature type="domain" description="SAM-dependent MTase RsmB/NOP-type" evidence="14">
    <location>
        <begin position="178"/>
        <end position="456"/>
    </location>
</feature>
<organism evidence="15 16">
    <name type="scientific">Candidatus Syntrophocurvum alkaliphilum</name>
    <dbReference type="NCBI Taxonomy" id="2293317"/>
    <lineage>
        <taxon>Bacteria</taxon>
        <taxon>Bacillati</taxon>
        <taxon>Bacillota</taxon>
        <taxon>Clostridia</taxon>
        <taxon>Eubacteriales</taxon>
        <taxon>Syntrophomonadaceae</taxon>
        <taxon>Candidatus Syntrophocurvum</taxon>
    </lineage>
</organism>
<dbReference type="PANTHER" id="PTHR22807">
    <property type="entry name" value="NOP2 YEAST -RELATED NOL1/NOP2/FMU SUN DOMAIN-CONTAINING"/>
    <property type="match status" value="1"/>
</dbReference>
<comment type="function">
    <text evidence="1">Specifically methylates the cytosine at position 967 (m5C967) of 16S rRNA.</text>
</comment>
<dbReference type="RefSeq" id="WP_156203493.1">
    <property type="nucleotide sequence ID" value="NZ_CP046457.1"/>
</dbReference>
<dbReference type="GO" id="GO:0006355">
    <property type="term" value="P:regulation of DNA-templated transcription"/>
    <property type="evidence" value="ECO:0007669"/>
    <property type="project" value="InterPro"/>
</dbReference>
<evidence type="ECO:0000256" key="6">
    <source>
        <dbReference type="ARBA" id="ARBA00022603"/>
    </source>
</evidence>
<dbReference type="InterPro" id="IPR023267">
    <property type="entry name" value="RCMT"/>
</dbReference>
<dbReference type="EC" id="2.1.1.176" evidence="3"/>
<evidence type="ECO:0000256" key="12">
    <source>
        <dbReference type="ARBA" id="ARBA00047283"/>
    </source>
</evidence>
<feature type="active site" description="Nucleophile" evidence="13">
    <location>
        <position position="389"/>
    </location>
</feature>
<dbReference type="InterPro" id="IPR029063">
    <property type="entry name" value="SAM-dependent_MTases_sf"/>
</dbReference>
<protein>
    <recommendedName>
        <fullName evidence="3">16S rRNA (cytosine(967)-C(5))-methyltransferase</fullName>
        <ecNumber evidence="3">2.1.1.176</ecNumber>
    </recommendedName>
    <alternativeName>
        <fullName evidence="10">16S rRNA m5C967 methyltransferase</fullName>
    </alternativeName>
    <alternativeName>
        <fullName evidence="11">rRNA (cytosine-C(5)-)-methyltransferase RsmB</fullName>
    </alternativeName>
</protein>
<dbReference type="PRINTS" id="PR02008">
    <property type="entry name" value="RCMTFAMILY"/>
</dbReference>
<dbReference type="GO" id="GO:0008649">
    <property type="term" value="F:rRNA methyltransferase activity"/>
    <property type="evidence" value="ECO:0007669"/>
    <property type="project" value="InterPro"/>
</dbReference>
<dbReference type="AlphaFoldDB" id="A0A6I6DI78"/>
<evidence type="ECO:0000256" key="13">
    <source>
        <dbReference type="PROSITE-ProRule" id="PRU01023"/>
    </source>
</evidence>
<dbReference type="NCBIfam" id="TIGR00563">
    <property type="entry name" value="rsmB"/>
    <property type="match status" value="1"/>
</dbReference>
<evidence type="ECO:0000256" key="1">
    <source>
        <dbReference type="ARBA" id="ARBA00002724"/>
    </source>
</evidence>
<comment type="similarity">
    <text evidence="13">Belongs to the class I-like SAM-binding methyltransferase superfamily. RsmB/NOP family.</text>
</comment>
<dbReference type="CDD" id="cd02440">
    <property type="entry name" value="AdoMet_MTases"/>
    <property type="match status" value="1"/>
</dbReference>
<dbReference type="Gene3D" id="1.10.940.10">
    <property type="entry name" value="NusB-like"/>
    <property type="match status" value="1"/>
</dbReference>
<evidence type="ECO:0000256" key="9">
    <source>
        <dbReference type="ARBA" id="ARBA00022884"/>
    </source>
</evidence>
<evidence type="ECO:0000256" key="8">
    <source>
        <dbReference type="ARBA" id="ARBA00022691"/>
    </source>
</evidence>
<keyword evidence="9 13" id="KW-0694">RNA-binding</keyword>
<keyword evidence="8 13" id="KW-0949">S-adenosyl-L-methionine</keyword>
<comment type="subcellular location">
    <subcellularLocation>
        <location evidence="2">Cytoplasm</location>
    </subcellularLocation>
</comment>
<feature type="binding site" evidence="13">
    <location>
        <position position="320"/>
    </location>
    <ligand>
        <name>S-adenosyl-L-methionine</name>
        <dbReference type="ChEBI" id="CHEBI:59789"/>
    </ligand>
</feature>
<dbReference type="Pfam" id="PF01029">
    <property type="entry name" value="NusB"/>
    <property type="match status" value="1"/>
</dbReference>
<dbReference type="EMBL" id="CP046457">
    <property type="protein sequence ID" value="QGT99614.1"/>
    <property type="molecule type" value="Genomic_DNA"/>
</dbReference>
<sequence length="458" mass="52891">MNKKKQSEFSKSVRNIALEVVYEVLEKDAYTNIYLDKVLKDKNFPQSDKSLVTELVNGTVRMHKHLDWVLNLFLKAKINKQNPWFRNILRISVYQIIFMDKIPDYAVVDNAVKLTKKKTPGLTSVCNAVLRNILRNRGKLTYPLEKDEIKFLSTFYSHPEWIVELFIDEFGFENTIDILKYNNKPGTIVARNNCLKTTREKLVQELNNENFSAQISDVHPSAIKISKLKKPLNQSIIFNKGWFYVQNEASMLAGLILSPKKEDIIYDLCCGVGGKSTHIAELMGNIGLIYAYDIYEHKLKLLRKNCKRLDISIVKEYCQDIFKIDEANKADKILLDAPCSGLGVLNRRADSRWRKSIEEIKELNKLQKNLLNKASKLVKPGGVLVYSTCTINKSENECIVEDLIRNNEYYLEGFEENISFFPLDKTDRKASEKGMLTIIPGKYQTDGMFYARIRRRSV</sequence>
<dbReference type="SUPFAM" id="SSF48013">
    <property type="entry name" value="NusB-like"/>
    <property type="match status" value="1"/>
</dbReference>
<dbReference type="GO" id="GO:0003723">
    <property type="term" value="F:RNA binding"/>
    <property type="evidence" value="ECO:0007669"/>
    <property type="project" value="UniProtKB-UniRule"/>
</dbReference>
<evidence type="ECO:0000313" key="16">
    <source>
        <dbReference type="Proteomes" id="UP000426444"/>
    </source>
</evidence>
<dbReference type="GO" id="GO:0005737">
    <property type="term" value="C:cytoplasm"/>
    <property type="evidence" value="ECO:0007669"/>
    <property type="project" value="UniProtKB-SubCell"/>
</dbReference>
<dbReference type="PANTHER" id="PTHR22807:SF53">
    <property type="entry name" value="RIBOSOMAL RNA SMALL SUBUNIT METHYLTRANSFERASE B-RELATED"/>
    <property type="match status" value="1"/>
</dbReference>
<dbReference type="InterPro" id="IPR001678">
    <property type="entry name" value="MeTrfase_RsmB-F_NOP2_dom"/>
</dbReference>
<reference evidence="16" key="1">
    <citation type="journal article" date="2019" name="Microbiology">
        <title>Complete Genome Sequence of an Uncultured Bacterium of the Candidate Phylum Bipolaricaulota.</title>
        <authorList>
            <person name="Kadnikov V.V."/>
            <person name="Mardanov A.V."/>
            <person name="Beletsky A.V."/>
            <person name="Frank Y.A."/>
            <person name="Karnachuk O.V."/>
            <person name="Ravin N.V."/>
        </authorList>
    </citation>
    <scope>NUCLEOTIDE SEQUENCE [LARGE SCALE GENOMIC DNA]</scope>
</reference>
<proteinExistence type="inferred from homology"/>
<dbReference type="Proteomes" id="UP000426444">
    <property type="component" value="Chromosome"/>
</dbReference>
<dbReference type="Gene3D" id="3.30.70.1170">
    <property type="entry name" value="Sun protein, domain 3"/>
    <property type="match status" value="1"/>
</dbReference>
<keyword evidence="6 13" id="KW-0489">Methyltransferase</keyword>
<dbReference type="InterPro" id="IPR004573">
    <property type="entry name" value="rRNA_ssu_MeTfrase_B"/>
</dbReference>
<dbReference type="InterPro" id="IPR054728">
    <property type="entry name" value="RsmB-like_ferredoxin"/>
</dbReference>
<keyword evidence="5" id="KW-0698">rRNA processing</keyword>
<feature type="binding site" evidence="13">
    <location>
        <position position="336"/>
    </location>
    <ligand>
        <name>S-adenosyl-L-methionine</name>
        <dbReference type="ChEBI" id="CHEBI:59789"/>
    </ligand>
</feature>
<evidence type="ECO:0000256" key="4">
    <source>
        <dbReference type="ARBA" id="ARBA00022490"/>
    </source>
</evidence>
<dbReference type="InterPro" id="IPR049560">
    <property type="entry name" value="MeTrfase_RsmB-F_NOP2_cat"/>
</dbReference>
<dbReference type="SUPFAM" id="SSF53335">
    <property type="entry name" value="S-adenosyl-L-methionine-dependent methyltransferases"/>
    <property type="match status" value="1"/>
</dbReference>
<dbReference type="Pfam" id="PF22458">
    <property type="entry name" value="RsmF-B_ferredox"/>
    <property type="match status" value="1"/>
</dbReference>
<dbReference type="NCBIfam" id="NF011494">
    <property type="entry name" value="PRK14902.1"/>
    <property type="match status" value="1"/>
</dbReference>